<dbReference type="InterPro" id="IPR005531">
    <property type="entry name" value="Asp23"/>
</dbReference>
<evidence type="ECO:0000313" key="3">
    <source>
        <dbReference type="Proteomes" id="UP000029579"/>
    </source>
</evidence>
<dbReference type="Proteomes" id="UP000029579">
    <property type="component" value="Unassembled WGS sequence"/>
</dbReference>
<gene>
    <name evidence="2" type="ORF">HMPREF1630_05165</name>
</gene>
<dbReference type="AlphaFoldDB" id="A0A095Z6S6"/>
<name>A0A095Z6S6_9FIRM</name>
<dbReference type="eggNOG" id="COG1302">
    <property type="taxonomic scope" value="Bacteria"/>
</dbReference>
<sequence>MTIRYVNNLGKITIDDSVIANIAVASVMQSYGVVGLASRSARDGIYKLLGVNNMQRGVEVIRRDNGTVAIYISLFLEYGIRIPVVCQNIIENVKYNIEKSLNVNVAEVNIYVQGINR</sequence>
<comment type="caution">
    <text evidence="2">The sequence shown here is derived from an EMBL/GenBank/DDBJ whole genome shotgun (WGS) entry which is preliminary data.</text>
</comment>
<organism evidence="2 3">
    <name type="scientific">Anaerococcus lactolyticus S7-1-13</name>
    <dbReference type="NCBI Taxonomy" id="1284686"/>
    <lineage>
        <taxon>Bacteria</taxon>
        <taxon>Bacillati</taxon>
        <taxon>Bacillota</taxon>
        <taxon>Tissierellia</taxon>
        <taxon>Tissierellales</taxon>
        <taxon>Peptoniphilaceae</taxon>
        <taxon>Anaerococcus</taxon>
    </lineage>
</organism>
<accession>A0A095Z6S6</accession>
<dbReference type="PANTHER" id="PTHR34297:SF2">
    <property type="entry name" value="ASP23_GLS24 FAMILY ENVELOPE STRESS RESPONSE PROTEIN"/>
    <property type="match status" value="1"/>
</dbReference>
<dbReference type="EMBL" id="JRMW01000033">
    <property type="protein sequence ID" value="KGF04184.1"/>
    <property type="molecule type" value="Genomic_DNA"/>
</dbReference>
<comment type="similarity">
    <text evidence="1">Belongs to the asp23 family.</text>
</comment>
<dbReference type="RefSeq" id="WP_037327629.1">
    <property type="nucleotide sequence ID" value="NZ_JRMW01000033.1"/>
</dbReference>
<proteinExistence type="inferred from homology"/>
<protein>
    <recommendedName>
        <fullName evidence="4">Alkaline-shock protein</fullName>
    </recommendedName>
</protein>
<dbReference type="OrthoDB" id="9791482at2"/>
<evidence type="ECO:0008006" key="4">
    <source>
        <dbReference type="Google" id="ProtNLM"/>
    </source>
</evidence>
<evidence type="ECO:0000256" key="1">
    <source>
        <dbReference type="ARBA" id="ARBA00005721"/>
    </source>
</evidence>
<reference evidence="2 3" key="1">
    <citation type="submission" date="2014-07" db="EMBL/GenBank/DDBJ databases">
        <authorList>
            <person name="McCorrison J."/>
            <person name="Sanka R."/>
            <person name="Torralba M."/>
            <person name="Gillis M."/>
            <person name="Haft D.H."/>
            <person name="Methe B."/>
            <person name="Sutton G."/>
            <person name="Nelson K.E."/>
        </authorList>
    </citation>
    <scope>NUCLEOTIDE SEQUENCE [LARGE SCALE GENOMIC DNA]</scope>
    <source>
        <strain evidence="2 3">S7-1-13</strain>
    </source>
</reference>
<dbReference type="Pfam" id="PF03780">
    <property type="entry name" value="Asp23"/>
    <property type="match status" value="1"/>
</dbReference>
<evidence type="ECO:0000313" key="2">
    <source>
        <dbReference type="EMBL" id="KGF04184.1"/>
    </source>
</evidence>
<dbReference type="PANTHER" id="PTHR34297">
    <property type="entry name" value="HYPOTHETICAL CYTOSOLIC PROTEIN-RELATED"/>
    <property type="match status" value="1"/>
</dbReference>